<evidence type="ECO:0000259" key="1">
    <source>
        <dbReference type="PROSITE" id="PS50878"/>
    </source>
</evidence>
<reference evidence="2 3" key="1">
    <citation type="journal article" date="2012" name="Nat. Biotechnol.">
        <title>Draft genome sequence of pigeonpea (Cajanus cajan), an orphan legume crop of resource-poor farmers.</title>
        <authorList>
            <person name="Varshney R.K."/>
            <person name="Chen W."/>
            <person name="Li Y."/>
            <person name="Bharti A.K."/>
            <person name="Saxena R.K."/>
            <person name="Schlueter J.A."/>
            <person name="Donoghue M.T."/>
            <person name="Azam S."/>
            <person name="Fan G."/>
            <person name="Whaley A.M."/>
            <person name="Farmer A.D."/>
            <person name="Sheridan J."/>
            <person name="Iwata A."/>
            <person name="Tuteja R."/>
            <person name="Penmetsa R.V."/>
            <person name="Wu W."/>
            <person name="Upadhyaya H.D."/>
            <person name="Yang S.P."/>
            <person name="Shah T."/>
            <person name="Saxena K.B."/>
            <person name="Michael T."/>
            <person name="McCombie W.R."/>
            <person name="Yang B."/>
            <person name="Zhang G."/>
            <person name="Yang H."/>
            <person name="Wang J."/>
            <person name="Spillane C."/>
            <person name="Cook D.R."/>
            <person name="May G.D."/>
            <person name="Xu X."/>
            <person name="Jackson S.A."/>
        </authorList>
    </citation>
    <scope>NUCLEOTIDE SEQUENCE [LARGE SCALE GENOMIC DNA]</scope>
    <source>
        <strain evidence="3">cv. Asha</strain>
    </source>
</reference>
<organism evidence="2 3">
    <name type="scientific">Cajanus cajan</name>
    <name type="common">Pigeon pea</name>
    <name type="synonym">Cajanus indicus</name>
    <dbReference type="NCBI Taxonomy" id="3821"/>
    <lineage>
        <taxon>Eukaryota</taxon>
        <taxon>Viridiplantae</taxon>
        <taxon>Streptophyta</taxon>
        <taxon>Embryophyta</taxon>
        <taxon>Tracheophyta</taxon>
        <taxon>Spermatophyta</taxon>
        <taxon>Magnoliopsida</taxon>
        <taxon>eudicotyledons</taxon>
        <taxon>Gunneridae</taxon>
        <taxon>Pentapetalae</taxon>
        <taxon>rosids</taxon>
        <taxon>fabids</taxon>
        <taxon>Fabales</taxon>
        <taxon>Fabaceae</taxon>
        <taxon>Papilionoideae</taxon>
        <taxon>50 kb inversion clade</taxon>
        <taxon>NPAAA clade</taxon>
        <taxon>indigoferoid/millettioid clade</taxon>
        <taxon>Phaseoleae</taxon>
        <taxon>Cajanus</taxon>
    </lineage>
</organism>
<keyword evidence="3" id="KW-1185">Reference proteome</keyword>
<protein>
    <recommendedName>
        <fullName evidence="1">Reverse transcriptase domain-containing protein</fullName>
    </recommendedName>
</protein>
<evidence type="ECO:0000313" key="2">
    <source>
        <dbReference type="EMBL" id="KYP70019.1"/>
    </source>
</evidence>
<feature type="non-terminal residue" evidence="2">
    <location>
        <position position="1"/>
    </location>
</feature>
<proteinExistence type="predicted"/>
<dbReference type="AlphaFoldDB" id="A0A151TSI9"/>
<gene>
    <name evidence="2" type="ORF">KK1_009227</name>
</gene>
<dbReference type="InterPro" id="IPR000477">
    <property type="entry name" value="RT_dom"/>
</dbReference>
<dbReference type="Proteomes" id="UP000075243">
    <property type="component" value="Chromosome 3"/>
</dbReference>
<evidence type="ECO:0000313" key="3">
    <source>
        <dbReference type="Proteomes" id="UP000075243"/>
    </source>
</evidence>
<dbReference type="Gramene" id="C.cajan_08968.t">
    <property type="protein sequence ID" value="C.cajan_08968.t"/>
    <property type="gene ID" value="C.cajan_08968"/>
</dbReference>
<feature type="domain" description="Reverse transcriptase" evidence="1">
    <location>
        <begin position="1"/>
        <end position="218"/>
    </location>
</feature>
<dbReference type="EMBL" id="CM003605">
    <property type="protein sequence ID" value="KYP70019.1"/>
    <property type="molecule type" value="Genomic_DNA"/>
</dbReference>
<dbReference type="PROSITE" id="PS50878">
    <property type="entry name" value="RT_POL"/>
    <property type="match status" value="1"/>
</dbReference>
<sequence length="218" mass="25814">LYKEYELVLFQEETLWFQKYHEQWIKLGSKNTTCFHNQAIVQRKNNKIHGLFLPFGIWCIYRRDFSTKDKVVTKKEVFIVPMGMKSYKKDKDVIFKLNLEKSYDRLDWGFLHRVLSDFGFPNKIVSLVLHGVTSTSLYLLWSEKRVESFIPKQGLRQEDSLSPYLFVLCVEKLGYVIKEAMDSGTWQPIQVGREGPKLSQLFFADDMFFFSPKQSPQR</sequence>
<name>A0A151TSI9_CAJCA</name>
<accession>A0A151TSI9</accession>
<dbReference type="Pfam" id="PF00078">
    <property type="entry name" value="RVT_1"/>
    <property type="match status" value="1"/>
</dbReference>
<dbReference type="STRING" id="3821.A0A151TSI9"/>